<evidence type="ECO:0000313" key="2">
    <source>
        <dbReference type="Proteomes" id="UP000222975"/>
    </source>
</evidence>
<accession>A0A173GDL2</accession>
<dbReference type="Proteomes" id="UP000222975">
    <property type="component" value="Segment"/>
</dbReference>
<name>A0A173GDL2_9CAUD</name>
<dbReference type="EMBL" id="KU886223">
    <property type="protein sequence ID" value="ANH51727.1"/>
    <property type="molecule type" value="Genomic_DNA"/>
</dbReference>
<protein>
    <submittedName>
        <fullName evidence="1">Uncharacterized protein</fullName>
    </submittedName>
</protein>
<proteinExistence type="predicted"/>
<keyword evidence="2" id="KW-1185">Reference proteome</keyword>
<reference evidence="2" key="1">
    <citation type="submission" date="2016-03" db="EMBL/GenBank/DDBJ databases">
        <authorList>
            <person name="Sharma R."/>
            <person name="Simister A.R."/>
            <person name="Berg J.A."/>
            <person name="Jensen G.L."/>
            <person name="Keele B.R."/>
            <person name="Ward M.E.H."/>
            <person name="Breakwell D.P."/>
            <person name="Hope S."/>
            <person name="Grose J.H."/>
        </authorList>
    </citation>
    <scope>NUCLEOTIDE SEQUENCE [LARGE SCALE GENOMIC DNA]</scope>
</reference>
<sequence>MGSAYCKVVAIHSIYVHSAAMEAVSAKYRSCFRLAYNFVNATQLAQQLRLAVKNSEILIVDTSDFTRRALNNLNEQFYCIYPGEEQHSDMSIKHQRNCRMTPDCIHIEIQNLSDFERLNWEIRPDAGLRISRR</sequence>
<organism evidence="1 2">
    <name type="scientific">Erwinia phage vB_EamM_Simmy50</name>
    <dbReference type="NCBI Taxonomy" id="1815988"/>
    <lineage>
        <taxon>Viruses</taxon>
        <taxon>Duplodnaviria</taxon>
        <taxon>Heunggongvirae</taxon>
        <taxon>Uroviricota</taxon>
        <taxon>Caudoviricetes</taxon>
        <taxon>Chimalliviridae</taxon>
        <taxon>Agricanvirus</taxon>
        <taxon>Agricanvirus simmy50</taxon>
    </lineage>
</organism>
<gene>
    <name evidence="1" type="ORF">SIMMY50_269</name>
</gene>
<evidence type="ECO:0000313" key="1">
    <source>
        <dbReference type="EMBL" id="ANH51727.1"/>
    </source>
</evidence>